<organism evidence="4 5">
    <name type="scientific">Aspergillus homomorphus (strain CBS 101889)</name>
    <dbReference type="NCBI Taxonomy" id="1450537"/>
    <lineage>
        <taxon>Eukaryota</taxon>
        <taxon>Fungi</taxon>
        <taxon>Dikarya</taxon>
        <taxon>Ascomycota</taxon>
        <taxon>Pezizomycotina</taxon>
        <taxon>Eurotiomycetes</taxon>
        <taxon>Eurotiomycetidae</taxon>
        <taxon>Eurotiales</taxon>
        <taxon>Aspergillaceae</taxon>
        <taxon>Aspergillus</taxon>
        <taxon>Aspergillus subgen. Circumdati</taxon>
    </lineage>
</organism>
<accession>A0A395HQB6</accession>
<evidence type="ECO:0000256" key="3">
    <source>
        <dbReference type="ARBA" id="ARBA00023002"/>
    </source>
</evidence>
<dbReference type="Proteomes" id="UP000248961">
    <property type="component" value="Unassembled WGS sequence"/>
</dbReference>
<evidence type="ECO:0000256" key="1">
    <source>
        <dbReference type="ARBA" id="ARBA00022630"/>
    </source>
</evidence>
<keyword evidence="2" id="KW-0288">FMN</keyword>
<sequence length="348" mass="36423">MSSTTLLHDLPWLQSPIIANAPMSGFATSELAVAVTQAGGLGQIGFLSDSRALATQLGHASQHLQSITAQSPDNILPIGVGVICAGMSPLAIAPVLTQYKPAVVWLSFGEATDFAQWTAMIRSASPRTKIWIQIGSVKAAVGAAQACRPDALVIQGVDAGGHGHARGASLITLLPEVADALQAAGMGGIPLVAAGGIMDGRSTAAAVMLGAAVVTMGTRFLAAEETNVPAQYREALFRASDGGEATARSRVFDEMSGPSPWPALYDGRCLTNVCYENEQKGMSMEEVRAELLRDGDRLRETENGYRDTSSVWAGTGVGLMSKLEQAKDIVETVREDAKKRLRAGSAAF</sequence>
<keyword evidence="1" id="KW-0285">Flavoprotein</keyword>
<gene>
    <name evidence="4" type="ORF">BO97DRAFT_394618</name>
</gene>
<dbReference type="Pfam" id="PF03060">
    <property type="entry name" value="NMO"/>
    <property type="match status" value="1"/>
</dbReference>
<reference evidence="4 5" key="1">
    <citation type="submission" date="2018-02" db="EMBL/GenBank/DDBJ databases">
        <title>The genomes of Aspergillus section Nigri reveals drivers in fungal speciation.</title>
        <authorList>
            <consortium name="DOE Joint Genome Institute"/>
            <person name="Vesth T.C."/>
            <person name="Nybo J."/>
            <person name="Theobald S."/>
            <person name="Brandl J."/>
            <person name="Frisvad J.C."/>
            <person name="Nielsen K.F."/>
            <person name="Lyhne E.K."/>
            <person name="Kogle M.E."/>
            <person name="Kuo A."/>
            <person name="Riley R."/>
            <person name="Clum A."/>
            <person name="Nolan M."/>
            <person name="Lipzen A."/>
            <person name="Salamov A."/>
            <person name="Henrissat B."/>
            <person name="Wiebenga A."/>
            <person name="De vries R.P."/>
            <person name="Grigoriev I.V."/>
            <person name="Mortensen U.H."/>
            <person name="Andersen M.R."/>
            <person name="Baker S.E."/>
        </authorList>
    </citation>
    <scope>NUCLEOTIDE SEQUENCE [LARGE SCALE GENOMIC DNA]</scope>
    <source>
        <strain evidence="4 5">CBS 101889</strain>
    </source>
</reference>
<keyword evidence="5" id="KW-1185">Reference proteome</keyword>
<dbReference type="CDD" id="cd04730">
    <property type="entry name" value="NPD_like"/>
    <property type="match status" value="1"/>
</dbReference>
<evidence type="ECO:0000313" key="5">
    <source>
        <dbReference type="Proteomes" id="UP000248961"/>
    </source>
</evidence>
<dbReference type="PANTHER" id="PTHR32332">
    <property type="entry name" value="2-NITROPROPANE DIOXYGENASE"/>
    <property type="match status" value="1"/>
</dbReference>
<dbReference type="GO" id="GO:0018580">
    <property type="term" value="F:nitronate monooxygenase activity"/>
    <property type="evidence" value="ECO:0007669"/>
    <property type="project" value="InterPro"/>
</dbReference>
<dbReference type="SUPFAM" id="SSF51412">
    <property type="entry name" value="Inosine monophosphate dehydrogenase (IMPDH)"/>
    <property type="match status" value="1"/>
</dbReference>
<protein>
    <submittedName>
        <fullName evidence="4">Inosine monophosphate dehydrogenase</fullName>
    </submittedName>
</protein>
<dbReference type="Gene3D" id="3.20.20.70">
    <property type="entry name" value="Aldolase class I"/>
    <property type="match status" value="1"/>
</dbReference>
<dbReference type="OrthoDB" id="2349068at2759"/>
<dbReference type="AlphaFoldDB" id="A0A395HQB6"/>
<name>A0A395HQB6_ASPHC</name>
<dbReference type="VEuPathDB" id="FungiDB:BO97DRAFT_394618"/>
<evidence type="ECO:0000256" key="2">
    <source>
        <dbReference type="ARBA" id="ARBA00022643"/>
    </source>
</evidence>
<keyword evidence="3" id="KW-0560">Oxidoreductase</keyword>
<dbReference type="STRING" id="1450537.A0A395HQB6"/>
<dbReference type="RefSeq" id="XP_025549295.1">
    <property type="nucleotide sequence ID" value="XM_025693989.1"/>
</dbReference>
<dbReference type="InterPro" id="IPR004136">
    <property type="entry name" value="NMO"/>
</dbReference>
<proteinExistence type="predicted"/>
<dbReference type="EMBL" id="KZ824297">
    <property type="protein sequence ID" value="RAL10141.1"/>
    <property type="molecule type" value="Genomic_DNA"/>
</dbReference>
<dbReference type="PANTHER" id="PTHR32332:SF34">
    <property type="entry name" value="2-NITROPROPANE DIOXYGENASE FAMILY, PUTATIVE-RELATED"/>
    <property type="match status" value="1"/>
</dbReference>
<dbReference type="InterPro" id="IPR013785">
    <property type="entry name" value="Aldolase_TIM"/>
</dbReference>
<dbReference type="GeneID" id="37198278"/>
<evidence type="ECO:0000313" key="4">
    <source>
        <dbReference type="EMBL" id="RAL10141.1"/>
    </source>
</evidence>